<dbReference type="EMBL" id="QDKG01000001">
    <property type="protein sequence ID" value="PVH26579.1"/>
    <property type="molecule type" value="Genomic_DNA"/>
</dbReference>
<dbReference type="OrthoDB" id="1430580at2"/>
<organism evidence="1 2">
    <name type="scientific">Sphingobacterium corticibacter</name>
    <dbReference type="NCBI Taxonomy" id="2171749"/>
    <lineage>
        <taxon>Bacteria</taxon>
        <taxon>Pseudomonadati</taxon>
        <taxon>Bacteroidota</taxon>
        <taxon>Sphingobacteriia</taxon>
        <taxon>Sphingobacteriales</taxon>
        <taxon>Sphingobacteriaceae</taxon>
        <taxon>Sphingobacterium</taxon>
    </lineage>
</organism>
<dbReference type="SUPFAM" id="SSF54909">
    <property type="entry name" value="Dimeric alpha+beta barrel"/>
    <property type="match status" value="1"/>
</dbReference>
<evidence type="ECO:0000313" key="1">
    <source>
        <dbReference type="EMBL" id="PVH26579.1"/>
    </source>
</evidence>
<name>A0A2T8HMA4_9SPHI</name>
<dbReference type="Pfam" id="PF05336">
    <property type="entry name" value="rhaM"/>
    <property type="match status" value="1"/>
</dbReference>
<dbReference type="Proteomes" id="UP000245627">
    <property type="component" value="Unassembled WGS sequence"/>
</dbReference>
<reference evidence="1 2" key="1">
    <citation type="submission" date="2018-04" db="EMBL/GenBank/DDBJ databases">
        <title>Sphingobacterium cortibacter sp. nov.</title>
        <authorList>
            <person name="Li Y."/>
        </authorList>
    </citation>
    <scope>NUCLEOTIDE SEQUENCE [LARGE SCALE GENOMIC DNA]</scope>
    <source>
        <strain evidence="1 2">2c-3</strain>
    </source>
</reference>
<dbReference type="InterPro" id="IPR011008">
    <property type="entry name" value="Dimeric_a/b-barrel"/>
</dbReference>
<accession>A0A2T8HMA4</accession>
<dbReference type="InterPro" id="IPR052996">
    <property type="entry name" value="Carb_Metab_Mutarotase"/>
</dbReference>
<protein>
    <submittedName>
        <fullName evidence="1">L-fucose mutarotase</fullName>
    </submittedName>
</protein>
<comment type="caution">
    <text evidence="1">The sequence shown here is derived from an EMBL/GenBank/DDBJ whole genome shotgun (WGS) entry which is preliminary data.</text>
</comment>
<dbReference type="GO" id="GO:0016857">
    <property type="term" value="F:racemase and epimerase activity, acting on carbohydrates and derivatives"/>
    <property type="evidence" value="ECO:0007669"/>
    <property type="project" value="InterPro"/>
</dbReference>
<proteinExistence type="predicted"/>
<dbReference type="AlphaFoldDB" id="A0A2T8HMA4"/>
<dbReference type="InterPro" id="IPR008000">
    <property type="entry name" value="Rham/fucose_mutarotase"/>
</dbReference>
<gene>
    <name evidence="1" type="ORF">DC487_02915</name>
</gene>
<keyword evidence="2" id="KW-1185">Reference proteome</keyword>
<sequence length="111" mass="13068">MTRYVLALDLVDQPDLIQEYEAYHRAIWPEIEESILSTGVHQMAIYRFANRLMMLMDVANDFSFEQKAAADANNERVQEWEKLMWKYQVALPGAKPGEKWVLMDKIFELRG</sequence>
<dbReference type="Gene3D" id="3.30.70.100">
    <property type="match status" value="1"/>
</dbReference>
<dbReference type="PANTHER" id="PTHR43239:SF1">
    <property type="entry name" value="UPF0734 PROTEIN DDB_G0273871_DDB_G0273177"/>
    <property type="match status" value="1"/>
</dbReference>
<dbReference type="RefSeq" id="WP_116774438.1">
    <property type="nucleotide sequence ID" value="NZ_QDKG01000001.1"/>
</dbReference>
<evidence type="ECO:0000313" key="2">
    <source>
        <dbReference type="Proteomes" id="UP000245627"/>
    </source>
</evidence>
<dbReference type="PANTHER" id="PTHR43239">
    <property type="entry name" value="UPF0734 PROTEIN DDB_G0273871/DDB_G0273177"/>
    <property type="match status" value="1"/>
</dbReference>